<protein>
    <submittedName>
        <fullName evidence="1">Uncharacterized protein</fullName>
    </submittedName>
</protein>
<name>A0AAV2BYN5_9ARAC</name>
<keyword evidence="2" id="KW-1185">Reference proteome</keyword>
<reference evidence="1 2" key="1">
    <citation type="submission" date="2024-04" db="EMBL/GenBank/DDBJ databases">
        <authorList>
            <person name="Rising A."/>
            <person name="Reimegard J."/>
            <person name="Sonavane S."/>
            <person name="Akerstrom W."/>
            <person name="Nylinder S."/>
            <person name="Hedman E."/>
            <person name="Kallberg Y."/>
        </authorList>
    </citation>
    <scope>NUCLEOTIDE SEQUENCE [LARGE SCALE GENOMIC DNA]</scope>
</reference>
<organism evidence="1 2">
    <name type="scientific">Larinioides sclopetarius</name>
    <dbReference type="NCBI Taxonomy" id="280406"/>
    <lineage>
        <taxon>Eukaryota</taxon>
        <taxon>Metazoa</taxon>
        <taxon>Ecdysozoa</taxon>
        <taxon>Arthropoda</taxon>
        <taxon>Chelicerata</taxon>
        <taxon>Arachnida</taxon>
        <taxon>Araneae</taxon>
        <taxon>Araneomorphae</taxon>
        <taxon>Entelegynae</taxon>
        <taxon>Araneoidea</taxon>
        <taxon>Araneidae</taxon>
        <taxon>Larinioides</taxon>
    </lineage>
</organism>
<dbReference type="Proteomes" id="UP001497382">
    <property type="component" value="Unassembled WGS sequence"/>
</dbReference>
<gene>
    <name evidence="1" type="ORF">LARSCL_LOCUS22520</name>
</gene>
<proteinExistence type="predicted"/>
<feature type="non-terminal residue" evidence="1">
    <location>
        <position position="70"/>
    </location>
</feature>
<comment type="caution">
    <text evidence="1">The sequence shown here is derived from an EMBL/GenBank/DDBJ whole genome shotgun (WGS) entry which is preliminary data.</text>
</comment>
<accession>A0AAV2BYN5</accession>
<feature type="non-terminal residue" evidence="1">
    <location>
        <position position="1"/>
    </location>
</feature>
<dbReference type="AlphaFoldDB" id="A0AAV2BYN5"/>
<evidence type="ECO:0000313" key="1">
    <source>
        <dbReference type="EMBL" id="CAL1301426.1"/>
    </source>
</evidence>
<dbReference type="EMBL" id="CAXIEN010000690">
    <property type="protein sequence ID" value="CAL1301426.1"/>
    <property type="molecule type" value="Genomic_DNA"/>
</dbReference>
<evidence type="ECO:0000313" key="2">
    <source>
        <dbReference type="Proteomes" id="UP001497382"/>
    </source>
</evidence>
<sequence length="70" mass="8094">FSNGIFHAQIIIGRNYSRYHAIIIHSLFQRAEIYVASFDVPCTTLFKYSNATRRLRNSQMNHGTETTDTV</sequence>